<evidence type="ECO:0000313" key="2">
    <source>
        <dbReference type="Proteomes" id="UP001605036"/>
    </source>
</evidence>
<dbReference type="AlphaFoldDB" id="A0ABD1ZM33"/>
<organism evidence="1 2">
    <name type="scientific">Riccia fluitans</name>
    <dbReference type="NCBI Taxonomy" id="41844"/>
    <lineage>
        <taxon>Eukaryota</taxon>
        <taxon>Viridiplantae</taxon>
        <taxon>Streptophyta</taxon>
        <taxon>Embryophyta</taxon>
        <taxon>Marchantiophyta</taxon>
        <taxon>Marchantiopsida</taxon>
        <taxon>Marchantiidae</taxon>
        <taxon>Marchantiales</taxon>
        <taxon>Ricciaceae</taxon>
        <taxon>Riccia</taxon>
    </lineage>
</organism>
<evidence type="ECO:0000313" key="1">
    <source>
        <dbReference type="EMBL" id="KAL2651995.1"/>
    </source>
</evidence>
<gene>
    <name evidence="1" type="ORF">R1flu_020123</name>
</gene>
<dbReference type="EMBL" id="JBHFFA010000001">
    <property type="protein sequence ID" value="KAL2651995.1"/>
    <property type="molecule type" value="Genomic_DNA"/>
</dbReference>
<comment type="caution">
    <text evidence="1">The sequence shown here is derived from an EMBL/GenBank/DDBJ whole genome shotgun (WGS) entry which is preliminary data.</text>
</comment>
<proteinExistence type="predicted"/>
<reference evidence="1 2" key="1">
    <citation type="submission" date="2024-09" db="EMBL/GenBank/DDBJ databases">
        <title>Chromosome-scale assembly of Riccia fluitans.</title>
        <authorList>
            <person name="Paukszto L."/>
            <person name="Sawicki J."/>
            <person name="Karawczyk K."/>
            <person name="Piernik-Szablinska J."/>
            <person name="Szczecinska M."/>
            <person name="Mazdziarz M."/>
        </authorList>
    </citation>
    <scope>NUCLEOTIDE SEQUENCE [LARGE SCALE GENOMIC DNA]</scope>
    <source>
        <strain evidence="1">Rf_01</strain>
        <tissue evidence="1">Aerial parts of the thallus</tissue>
    </source>
</reference>
<dbReference type="Proteomes" id="UP001605036">
    <property type="component" value="Unassembled WGS sequence"/>
</dbReference>
<sequence>MRPRSSFEAFHVEFGNVTTEAMARNMKEIFAPPPIAEVDIQPWKEMVKNLIKLLTEEQKKNKEIVEQHDYYEGKIRHSKKVPEIANLRCGVPNNCRPREIRKCRYLQPWRC</sequence>
<protein>
    <submittedName>
        <fullName evidence="1">Uncharacterized protein</fullName>
    </submittedName>
</protein>
<accession>A0ABD1ZM33</accession>
<keyword evidence="2" id="KW-1185">Reference proteome</keyword>
<name>A0ABD1ZM33_9MARC</name>